<reference evidence="2" key="1">
    <citation type="journal article" date="2023" name="PhytoFront">
        <title>Draft Genome Resources of Seven Strains of Tilletia horrida, Causal Agent of Kernel Smut of Rice.</title>
        <authorList>
            <person name="Khanal S."/>
            <person name="Antony Babu S."/>
            <person name="Zhou X.G."/>
        </authorList>
    </citation>
    <scope>NUCLEOTIDE SEQUENCE</scope>
    <source>
        <strain evidence="2">TX3</strain>
    </source>
</reference>
<dbReference type="EMBL" id="JAPDMQ010000715">
    <property type="protein sequence ID" value="KAK0521054.1"/>
    <property type="molecule type" value="Genomic_DNA"/>
</dbReference>
<evidence type="ECO:0000313" key="3">
    <source>
        <dbReference type="Proteomes" id="UP001176521"/>
    </source>
</evidence>
<evidence type="ECO:0000313" key="2">
    <source>
        <dbReference type="EMBL" id="KAK0521054.1"/>
    </source>
</evidence>
<evidence type="ECO:0000256" key="1">
    <source>
        <dbReference type="SAM" id="MobiDB-lite"/>
    </source>
</evidence>
<sequence length="93" mass="9344">SSSASSAPTPAGDRAYGPGAQNTTSAASAGPAKRVADAPPDPADGPQRRAVRRHIESPASSGGGVAAAAKEQALVAARWDLLSRERLLREAAE</sequence>
<feature type="region of interest" description="Disordered" evidence="1">
    <location>
        <begin position="1"/>
        <end position="68"/>
    </location>
</feature>
<protein>
    <submittedName>
        <fullName evidence="2">Uncharacterized protein</fullName>
    </submittedName>
</protein>
<keyword evidence="3" id="KW-1185">Reference proteome</keyword>
<feature type="non-terminal residue" evidence="2">
    <location>
        <position position="1"/>
    </location>
</feature>
<comment type="caution">
    <text evidence="2">The sequence shown here is derived from an EMBL/GenBank/DDBJ whole genome shotgun (WGS) entry which is preliminary data.</text>
</comment>
<proteinExistence type="predicted"/>
<accession>A0AAN6JH89</accession>
<gene>
    <name evidence="2" type="ORF">OC842_006901</name>
</gene>
<dbReference type="AlphaFoldDB" id="A0AAN6JH89"/>
<feature type="non-terminal residue" evidence="2">
    <location>
        <position position="93"/>
    </location>
</feature>
<dbReference type="Proteomes" id="UP001176521">
    <property type="component" value="Unassembled WGS sequence"/>
</dbReference>
<name>A0AAN6JH89_9BASI</name>
<organism evidence="2 3">
    <name type="scientific">Tilletia horrida</name>
    <dbReference type="NCBI Taxonomy" id="155126"/>
    <lineage>
        <taxon>Eukaryota</taxon>
        <taxon>Fungi</taxon>
        <taxon>Dikarya</taxon>
        <taxon>Basidiomycota</taxon>
        <taxon>Ustilaginomycotina</taxon>
        <taxon>Exobasidiomycetes</taxon>
        <taxon>Tilletiales</taxon>
        <taxon>Tilletiaceae</taxon>
        <taxon>Tilletia</taxon>
    </lineage>
</organism>